<comment type="caution">
    <text evidence="3">The sequence shown here is derived from an EMBL/GenBank/DDBJ whole genome shotgun (WGS) entry which is preliminary data.</text>
</comment>
<protein>
    <recommendedName>
        <fullName evidence="5">Tetratricopeptide repeat protein</fullName>
    </recommendedName>
</protein>
<dbReference type="PANTHER" id="PTHR44858:SF1">
    <property type="entry name" value="UDP-N-ACETYLGLUCOSAMINE--PEPTIDE N-ACETYLGLUCOSAMINYLTRANSFERASE SPINDLY-RELATED"/>
    <property type="match status" value="1"/>
</dbReference>
<dbReference type="InterPro" id="IPR011990">
    <property type="entry name" value="TPR-like_helical_dom_sf"/>
</dbReference>
<dbReference type="AlphaFoldDB" id="A0A323V2E1"/>
<dbReference type="OrthoDB" id="9813074at2"/>
<reference evidence="3 4" key="1">
    <citation type="submission" date="2018-06" db="EMBL/GenBank/DDBJ databases">
        <title>Azoarcus communis strain SWub3 genome.</title>
        <authorList>
            <person name="Zorraquino Salvo V."/>
            <person name="Toubiana D."/>
            <person name="Blumwald E."/>
        </authorList>
    </citation>
    <scope>NUCLEOTIDE SEQUENCE [LARGE SCALE GENOMIC DNA]</scope>
    <source>
        <strain evidence="3 4">SWub3</strain>
    </source>
</reference>
<keyword evidence="1" id="KW-0677">Repeat</keyword>
<proteinExistence type="predicted"/>
<evidence type="ECO:0000313" key="3">
    <source>
        <dbReference type="EMBL" id="PZA14298.1"/>
    </source>
</evidence>
<dbReference type="Proteomes" id="UP000248259">
    <property type="component" value="Unassembled WGS sequence"/>
</dbReference>
<dbReference type="PANTHER" id="PTHR44858">
    <property type="entry name" value="TETRATRICOPEPTIDE REPEAT PROTEIN 6"/>
    <property type="match status" value="1"/>
</dbReference>
<evidence type="ECO:0000313" key="4">
    <source>
        <dbReference type="Proteomes" id="UP000248259"/>
    </source>
</evidence>
<evidence type="ECO:0008006" key="5">
    <source>
        <dbReference type="Google" id="ProtNLM"/>
    </source>
</evidence>
<keyword evidence="2" id="KW-0802">TPR repeat</keyword>
<dbReference type="Gene3D" id="1.25.40.10">
    <property type="entry name" value="Tetratricopeptide repeat domain"/>
    <property type="match status" value="1"/>
</dbReference>
<organism evidence="3 4">
    <name type="scientific">Parazoarcus communis SWub3 = DSM 12120</name>
    <dbReference type="NCBI Taxonomy" id="1121029"/>
    <lineage>
        <taxon>Bacteria</taxon>
        <taxon>Pseudomonadati</taxon>
        <taxon>Pseudomonadota</taxon>
        <taxon>Betaproteobacteria</taxon>
        <taxon>Rhodocyclales</taxon>
        <taxon>Zoogloeaceae</taxon>
        <taxon>Parazoarcus</taxon>
    </lineage>
</organism>
<sequence length="186" mass="20553">MTIENQDRPKSEAELDRVLKKAYGYACKSDYPKALELCDWLIQEKSTEIAGYRKRAFVREHMGDIDGAISDLQHVVFNNSKEPADFYGLGLLQLQRGLTAQAVASFTEAIEIGSEAGFDYYTQGALLFRAEAYLKLCDFENAISDCSTLPAGYKTYMGGASGMRSREDILGEANAALKLKGRKPLG</sequence>
<dbReference type="InterPro" id="IPR050498">
    <property type="entry name" value="Ycf3"/>
</dbReference>
<accession>A0A323V2E1</accession>
<dbReference type="RefSeq" id="WP_110530303.1">
    <property type="nucleotide sequence ID" value="NZ_QKOE01000042.1"/>
</dbReference>
<dbReference type="SUPFAM" id="SSF48452">
    <property type="entry name" value="TPR-like"/>
    <property type="match status" value="1"/>
</dbReference>
<gene>
    <name evidence="3" type="ORF">DNK49_22590</name>
</gene>
<keyword evidence="4" id="KW-1185">Reference proteome</keyword>
<evidence type="ECO:0000256" key="2">
    <source>
        <dbReference type="ARBA" id="ARBA00022803"/>
    </source>
</evidence>
<name>A0A323V2E1_9RHOO</name>
<dbReference type="EMBL" id="QKOE01000042">
    <property type="protein sequence ID" value="PZA14298.1"/>
    <property type="molecule type" value="Genomic_DNA"/>
</dbReference>
<evidence type="ECO:0000256" key="1">
    <source>
        <dbReference type="ARBA" id="ARBA00022737"/>
    </source>
</evidence>